<dbReference type="Gene3D" id="3.30.559.30">
    <property type="entry name" value="Nonribosomal peptide synthetase, condensation domain"/>
    <property type="match status" value="2"/>
</dbReference>
<evidence type="ECO:0000256" key="2">
    <source>
        <dbReference type="ARBA" id="ARBA00022450"/>
    </source>
</evidence>
<dbReference type="PROSITE" id="PS00012">
    <property type="entry name" value="PHOSPHOPANTETHEINE"/>
    <property type="match status" value="1"/>
</dbReference>
<evidence type="ECO:0000313" key="6">
    <source>
        <dbReference type="EMBL" id="MFC5891288.1"/>
    </source>
</evidence>
<name>A0ABW1FAA7_9ACTN</name>
<dbReference type="InterPro" id="IPR025110">
    <property type="entry name" value="AMP-bd_C"/>
</dbReference>
<feature type="domain" description="Carrier" evidence="5">
    <location>
        <begin position="997"/>
        <end position="1072"/>
    </location>
</feature>
<dbReference type="InterPro" id="IPR042099">
    <property type="entry name" value="ANL_N_sf"/>
</dbReference>
<dbReference type="SUPFAM" id="SSF47336">
    <property type="entry name" value="ACP-like"/>
    <property type="match status" value="1"/>
</dbReference>
<reference evidence="7" key="1">
    <citation type="journal article" date="2019" name="Int. J. Syst. Evol. Microbiol.">
        <title>The Global Catalogue of Microorganisms (GCM) 10K type strain sequencing project: providing services to taxonomists for standard genome sequencing and annotation.</title>
        <authorList>
            <consortium name="The Broad Institute Genomics Platform"/>
            <consortium name="The Broad Institute Genome Sequencing Center for Infectious Disease"/>
            <person name="Wu L."/>
            <person name="Ma J."/>
        </authorList>
    </citation>
    <scope>NUCLEOTIDE SEQUENCE [LARGE SCALE GENOMIC DNA]</scope>
    <source>
        <strain evidence="7">CGMCC 1.15809</strain>
    </source>
</reference>
<dbReference type="InterPro" id="IPR000873">
    <property type="entry name" value="AMP-dep_synth/lig_dom"/>
</dbReference>
<dbReference type="InterPro" id="IPR045851">
    <property type="entry name" value="AMP-bd_C_sf"/>
</dbReference>
<organism evidence="6 7">
    <name type="scientific">Streptomyces ramulosus</name>
    <dbReference type="NCBI Taxonomy" id="47762"/>
    <lineage>
        <taxon>Bacteria</taxon>
        <taxon>Bacillati</taxon>
        <taxon>Actinomycetota</taxon>
        <taxon>Actinomycetes</taxon>
        <taxon>Kitasatosporales</taxon>
        <taxon>Streptomycetaceae</taxon>
        <taxon>Streptomyces</taxon>
    </lineage>
</organism>
<dbReference type="Gene3D" id="1.10.1200.10">
    <property type="entry name" value="ACP-like"/>
    <property type="match status" value="1"/>
</dbReference>
<dbReference type="SUPFAM" id="SSF56801">
    <property type="entry name" value="Acetyl-CoA synthetase-like"/>
    <property type="match status" value="1"/>
</dbReference>
<dbReference type="Pfam" id="PF00501">
    <property type="entry name" value="AMP-binding"/>
    <property type="match status" value="1"/>
</dbReference>
<gene>
    <name evidence="6" type="ORF">ACFP3M_00395</name>
</gene>
<dbReference type="InterPro" id="IPR023213">
    <property type="entry name" value="CAT-like_dom_sf"/>
</dbReference>
<dbReference type="Pfam" id="PF13193">
    <property type="entry name" value="AMP-binding_C"/>
    <property type="match status" value="1"/>
</dbReference>
<keyword evidence="7" id="KW-1185">Reference proteome</keyword>
<evidence type="ECO:0000313" key="7">
    <source>
        <dbReference type="Proteomes" id="UP001596241"/>
    </source>
</evidence>
<dbReference type="Pfam" id="PF00668">
    <property type="entry name" value="Condensation"/>
    <property type="match status" value="2"/>
</dbReference>
<dbReference type="Gene3D" id="3.40.50.12780">
    <property type="entry name" value="N-terminal domain of ligase-like"/>
    <property type="match status" value="1"/>
</dbReference>
<dbReference type="RefSeq" id="WP_345082275.1">
    <property type="nucleotide sequence ID" value="NZ_BAAAWG010000006.1"/>
</dbReference>
<dbReference type="PANTHER" id="PTHR45527">
    <property type="entry name" value="NONRIBOSOMAL PEPTIDE SYNTHETASE"/>
    <property type="match status" value="1"/>
</dbReference>
<protein>
    <submittedName>
        <fullName evidence="6">Condensation domain-containing protein</fullName>
    </submittedName>
</protein>
<accession>A0ABW1FAA7</accession>
<dbReference type="EMBL" id="JBHSPW010000001">
    <property type="protein sequence ID" value="MFC5891288.1"/>
    <property type="molecule type" value="Genomic_DNA"/>
</dbReference>
<sequence>MTTGRFHLSPQRRELLESLLRAEGIDRRPATTVPRRPDPSAPAPLAFSQSRFWFWDRFSGNGASYVISAGLRIHGACDLAAFAAACEEIVRRHEALRTVFRDGPDGPVQEVRATLPPEIRTVALRGLAADAVDEEIARREAALIARPFDLADGPLFRVELLDLADDSAAVLVTLHHIVCDRWSMGVLMRELIALYGARTRGTDPRLPELDVQYADFAQWQNGDDAQAAWDADTDHWLRTLKGAPAEIGLPTPLPRPREKTYRGSSVPLALPAPLTAAVREVARAAGATPFMVVTAAFQAVLARLCDHDDIVVGTPVAGRTQVELEPLVGLFVNTLALRCDLSGDPTFRETVRRVSAVCLDAYDHQSVPFERLVEQLQPERSLAHTPVFQVMVSYQNVPFPTWNEGGLRVEPLELTGHKAEFDLLLDLFEDGDTVRGRLEYSTDLYDEESARALTDLFVRTLTAATADPDIRLGALPPATAAPLPAAARPAEPPQATAHEATAAAAAASPDAAAVRDADGPRLTHAAADRRANQLAHRLLRNGAGPGVLVGLALPPSADLAVAVPAVLKSGAAYVPLDGGDRVDTAALVRRLDDAQVPLLLTHRALADRLPATDTEIWCLDELAAALDGESGDAPATTVTGDDLACVAHTAGTTGRPEPVRITHTALRARLAALQDSHPLTPADRVLHTGPVTYDTTVRDILRPLAAGAAVVPVADASPAALRAHGITTLHTTPRRLAALLDAPGLAGCTTLRSVLTSGEVLPRALQERFFAGCAAELHHLYATTETGELTTRPCHPGAPEATAPLGRPLPHARLHLRDHAGRPVPDGVPGELYVSGACLADGYLDRPGPTAERFAPDPHDAATVLHRTGDLVRVRPDGTLEFTGRTADRLTVRGFRHDAAPVEAALRDHPQLADVFLLARPDATGARRPVAYVTPAGEAAPDPAELAAHARAHLPEYLAPAAFVVLDALPLTDAGTVDRGALPGPDEESDAPRAFEAPRTPLEEAVAATWRGLLGVARIGAHDDFFDLGGHSLLITKLASQLSAAHGVHIPLRDLFEHPTVAGMAAQLTAHASGPAADPIPAADRLAPLPVSFAQEELCLHQPVPAEEPFHNVLTAVHLTGDLDEAALRTALDTVVRRHEPLRSRITGHATAPRQTFEPDGGWPMTTVDLRAKDEPTRTAELRALVTAEERRPFRLAAEPPVRGFLVRLTDRETALIQVMHHLVTDNWSYGVLFHEMRELYAAAVQGRPADLPEITVPFGDFAAWQQGRLADGGLDAHLDHWRTALAGLPPTLCFTAPDHQAHTAATGATRGFTVDAATATALAEIGRARGATLFMVLLAAFDVLLAAYSGSDDIPVDFPLAGRERPETEHLIGYFVNHLVVRSDLSGDPAFGALVDQVRERTLAAYTHQSAPLWALDGVIPEGHSPSGISFNLLNADVPSRDLHGLTAAPLDLGVGDDYVFSEVVVNFEASAVDLALIVREDDDGALRGMWLYALERLDARAVAAMMRAWPELLAAVAADPDRSTTSLTTALRGARQPADTDDQPKDRA</sequence>
<dbReference type="InterPro" id="IPR001242">
    <property type="entry name" value="Condensation_dom"/>
</dbReference>
<feature type="region of interest" description="Disordered" evidence="4">
    <location>
        <begin position="1527"/>
        <end position="1550"/>
    </location>
</feature>
<dbReference type="Gene3D" id="3.30.300.30">
    <property type="match status" value="1"/>
</dbReference>
<evidence type="ECO:0000259" key="5">
    <source>
        <dbReference type="PROSITE" id="PS50075"/>
    </source>
</evidence>
<keyword evidence="2" id="KW-0596">Phosphopantetheine</keyword>
<dbReference type="PROSITE" id="PS50075">
    <property type="entry name" value="CARRIER"/>
    <property type="match status" value="1"/>
</dbReference>
<dbReference type="InterPro" id="IPR006162">
    <property type="entry name" value="Ppantetheine_attach_site"/>
</dbReference>
<proteinExistence type="predicted"/>
<keyword evidence="3" id="KW-0597">Phosphoprotein</keyword>
<dbReference type="Proteomes" id="UP001596241">
    <property type="component" value="Unassembled WGS sequence"/>
</dbReference>
<feature type="compositionally biased region" description="Low complexity" evidence="4">
    <location>
        <begin position="482"/>
        <end position="512"/>
    </location>
</feature>
<dbReference type="SMART" id="SM00823">
    <property type="entry name" value="PKS_PP"/>
    <property type="match status" value="1"/>
</dbReference>
<feature type="region of interest" description="Disordered" evidence="4">
    <location>
        <begin position="482"/>
        <end position="517"/>
    </location>
</feature>
<dbReference type="Pfam" id="PF00550">
    <property type="entry name" value="PP-binding"/>
    <property type="match status" value="1"/>
</dbReference>
<dbReference type="Gene3D" id="3.30.559.10">
    <property type="entry name" value="Chloramphenicol acetyltransferase-like domain"/>
    <property type="match status" value="2"/>
</dbReference>
<evidence type="ECO:0000256" key="1">
    <source>
        <dbReference type="ARBA" id="ARBA00001957"/>
    </source>
</evidence>
<dbReference type="PANTHER" id="PTHR45527:SF1">
    <property type="entry name" value="FATTY ACID SYNTHASE"/>
    <property type="match status" value="1"/>
</dbReference>
<evidence type="ECO:0000256" key="3">
    <source>
        <dbReference type="ARBA" id="ARBA00022553"/>
    </source>
</evidence>
<dbReference type="InterPro" id="IPR020806">
    <property type="entry name" value="PKS_PP-bd"/>
</dbReference>
<comment type="caution">
    <text evidence="6">The sequence shown here is derived from an EMBL/GenBank/DDBJ whole genome shotgun (WGS) entry which is preliminary data.</text>
</comment>
<dbReference type="SUPFAM" id="SSF52777">
    <property type="entry name" value="CoA-dependent acyltransferases"/>
    <property type="match status" value="4"/>
</dbReference>
<dbReference type="CDD" id="cd19531">
    <property type="entry name" value="LCL_NRPS-like"/>
    <property type="match status" value="2"/>
</dbReference>
<comment type="cofactor">
    <cofactor evidence="1">
        <name>pantetheine 4'-phosphate</name>
        <dbReference type="ChEBI" id="CHEBI:47942"/>
    </cofactor>
</comment>
<dbReference type="InterPro" id="IPR009081">
    <property type="entry name" value="PP-bd_ACP"/>
</dbReference>
<evidence type="ECO:0000256" key="4">
    <source>
        <dbReference type="SAM" id="MobiDB-lite"/>
    </source>
</evidence>
<dbReference type="InterPro" id="IPR036736">
    <property type="entry name" value="ACP-like_sf"/>
</dbReference>